<accession>A0A2T8KIH1</accession>
<feature type="compositionally biased region" description="Gly residues" evidence="1">
    <location>
        <begin position="167"/>
        <end position="178"/>
    </location>
</feature>
<dbReference type="Gramene" id="PVH61978">
    <property type="protein sequence ID" value="PVH61978"/>
    <property type="gene ID" value="PAHAL_3G168100"/>
</dbReference>
<evidence type="ECO:0000256" key="1">
    <source>
        <dbReference type="SAM" id="MobiDB-lite"/>
    </source>
</evidence>
<dbReference type="Proteomes" id="UP000243499">
    <property type="component" value="Chromosome 3"/>
</dbReference>
<reference evidence="2" key="1">
    <citation type="submission" date="2018-04" db="EMBL/GenBank/DDBJ databases">
        <title>WGS assembly of Panicum hallii.</title>
        <authorList>
            <person name="Lovell J."/>
            <person name="Jenkins J."/>
            <person name="Lowry D."/>
            <person name="Mamidi S."/>
            <person name="Sreedasyam A."/>
            <person name="Weng X."/>
            <person name="Barry K."/>
            <person name="Bonette J."/>
            <person name="Campitelli B."/>
            <person name="Daum C."/>
            <person name="Gordon S."/>
            <person name="Gould B."/>
            <person name="Lipzen A."/>
            <person name="Macqueen A."/>
            <person name="Palacio-Mejia J."/>
            <person name="Plott C."/>
            <person name="Shakirov E."/>
            <person name="Shu S."/>
            <person name="Yoshinaga Y."/>
            <person name="Zane M."/>
            <person name="Rokhsar D."/>
            <person name="Grimwood J."/>
            <person name="Schmutz J."/>
            <person name="Juenger T."/>
        </authorList>
    </citation>
    <scope>NUCLEOTIDE SEQUENCE [LARGE SCALE GENOMIC DNA]</scope>
    <source>
        <strain evidence="2">FIL2</strain>
    </source>
</reference>
<feature type="compositionally biased region" description="Basic residues" evidence="1">
    <location>
        <begin position="190"/>
        <end position="202"/>
    </location>
</feature>
<sequence length="212" mass="22397">MVSGGGPTTLAATQVDSKTTTARPASAGTRGQGRRGGGRVRTASASSAPRIWVRRRQTPREELGSGARGGGPSSPRRLGSRGGGAARARQDLATRQREAAGGRRIRPGRITERWEGAEARSSPDLAGRTTSSAVGHLAGGAWWRRARPETGERRRVRLEAGREAARGSGGAGGGGSRGQRGERRRALPAARKRRRARSGKGRGRGEEKERKK</sequence>
<feature type="region of interest" description="Disordered" evidence="1">
    <location>
        <begin position="1"/>
        <end position="212"/>
    </location>
</feature>
<dbReference type="EMBL" id="CM008048">
    <property type="protein sequence ID" value="PVH61978.1"/>
    <property type="molecule type" value="Genomic_DNA"/>
</dbReference>
<evidence type="ECO:0000313" key="2">
    <source>
        <dbReference type="EMBL" id="PVH61978.1"/>
    </source>
</evidence>
<organism evidence="2">
    <name type="scientific">Panicum hallii</name>
    <dbReference type="NCBI Taxonomy" id="206008"/>
    <lineage>
        <taxon>Eukaryota</taxon>
        <taxon>Viridiplantae</taxon>
        <taxon>Streptophyta</taxon>
        <taxon>Embryophyta</taxon>
        <taxon>Tracheophyta</taxon>
        <taxon>Spermatophyta</taxon>
        <taxon>Magnoliopsida</taxon>
        <taxon>Liliopsida</taxon>
        <taxon>Poales</taxon>
        <taxon>Poaceae</taxon>
        <taxon>PACMAD clade</taxon>
        <taxon>Panicoideae</taxon>
        <taxon>Panicodae</taxon>
        <taxon>Paniceae</taxon>
        <taxon>Panicinae</taxon>
        <taxon>Panicum</taxon>
        <taxon>Panicum sect. Panicum</taxon>
    </lineage>
</organism>
<feature type="compositionally biased region" description="Basic and acidic residues" evidence="1">
    <location>
        <begin position="146"/>
        <end position="165"/>
    </location>
</feature>
<name>A0A2T8KIH1_9POAL</name>
<feature type="compositionally biased region" description="Basic and acidic residues" evidence="1">
    <location>
        <begin position="109"/>
        <end position="118"/>
    </location>
</feature>
<protein>
    <submittedName>
        <fullName evidence="2">Uncharacterized protein</fullName>
    </submittedName>
</protein>
<feature type="compositionally biased region" description="Basic and acidic residues" evidence="1">
    <location>
        <begin position="88"/>
        <end position="101"/>
    </location>
</feature>
<proteinExistence type="predicted"/>
<dbReference type="AlphaFoldDB" id="A0A2T8KIH1"/>
<feature type="compositionally biased region" description="Polar residues" evidence="1">
    <location>
        <begin position="10"/>
        <end position="23"/>
    </location>
</feature>
<gene>
    <name evidence="2" type="ORF">PAHAL_3G168100</name>
</gene>
<feature type="compositionally biased region" description="Basic and acidic residues" evidence="1">
    <location>
        <begin position="203"/>
        <end position="212"/>
    </location>
</feature>